<gene>
    <name evidence="1" type="ORF">BGZ95_005327</name>
</gene>
<protein>
    <submittedName>
        <fullName evidence="1">Uncharacterized protein</fullName>
    </submittedName>
</protein>
<evidence type="ECO:0000313" key="1">
    <source>
        <dbReference type="EMBL" id="KAG0257104.1"/>
    </source>
</evidence>
<dbReference type="AlphaFoldDB" id="A0AAD4H180"/>
<sequence length="63" mass="6489">LGAGSFINLDATGGLLVERCRSGFERGGCGVDVGPLGGAQEDERRFLKGDGCAEAIDGVHPRE</sequence>
<dbReference type="Proteomes" id="UP001194580">
    <property type="component" value="Unassembled WGS sequence"/>
</dbReference>
<evidence type="ECO:0000313" key="2">
    <source>
        <dbReference type="Proteomes" id="UP001194580"/>
    </source>
</evidence>
<feature type="non-terminal residue" evidence="1">
    <location>
        <position position="63"/>
    </location>
</feature>
<comment type="caution">
    <text evidence="1">The sequence shown here is derived from an EMBL/GenBank/DDBJ whole genome shotgun (WGS) entry which is preliminary data.</text>
</comment>
<name>A0AAD4H180_9FUNG</name>
<proteinExistence type="predicted"/>
<dbReference type="EMBL" id="JAAAIL010002461">
    <property type="protein sequence ID" value="KAG0257104.1"/>
    <property type="molecule type" value="Genomic_DNA"/>
</dbReference>
<accession>A0AAD4H180</accession>
<feature type="non-terminal residue" evidence="1">
    <location>
        <position position="1"/>
    </location>
</feature>
<reference evidence="1" key="1">
    <citation type="journal article" date="2020" name="Fungal Divers.">
        <title>Resolving the Mortierellaceae phylogeny through synthesis of multi-gene phylogenetics and phylogenomics.</title>
        <authorList>
            <person name="Vandepol N."/>
            <person name="Liber J."/>
            <person name="Desiro A."/>
            <person name="Na H."/>
            <person name="Kennedy M."/>
            <person name="Barry K."/>
            <person name="Grigoriev I.V."/>
            <person name="Miller A.N."/>
            <person name="O'Donnell K."/>
            <person name="Stajich J.E."/>
            <person name="Bonito G."/>
        </authorList>
    </citation>
    <scope>NUCLEOTIDE SEQUENCE</scope>
    <source>
        <strain evidence="1">NRRL 28262</strain>
    </source>
</reference>
<keyword evidence="2" id="KW-1185">Reference proteome</keyword>
<organism evidence="1 2">
    <name type="scientific">Linnemannia exigua</name>
    <dbReference type="NCBI Taxonomy" id="604196"/>
    <lineage>
        <taxon>Eukaryota</taxon>
        <taxon>Fungi</taxon>
        <taxon>Fungi incertae sedis</taxon>
        <taxon>Mucoromycota</taxon>
        <taxon>Mortierellomycotina</taxon>
        <taxon>Mortierellomycetes</taxon>
        <taxon>Mortierellales</taxon>
        <taxon>Mortierellaceae</taxon>
        <taxon>Linnemannia</taxon>
    </lineage>
</organism>